<dbReference type="Proteomes" id="UP000515162">
    <property type="component" value="Unplaced"/>
</dbReference>
<evidence type="ECO:0000313" key="2">
    <source>
        <dbReference type="RefSeq" id="XP_033172831.1"/>
    </source>
</evidence>
<dbReference type="AlphaFoldDB" id="A0A6P8LDZ5"/>
<proteinExistence type="predicted"/>
<dbReference type="GeneID" id="117150122"/>
<sequence length="164" mass="18785">MHLRLLCHCVQPAWPCSAASAGEPWQHTQQQLLLQQPPKHQQPASITAVSVIQYPRQKDGSIESLRSLRSHHRCKLPAVSCHCIFIELLALWWWRSSRGREVVSEDCSSVYHRGKPGAPRLVAIASGLAAWGRRFEICCRGPPQRDRHGNECKNSIWYFEWNLI</sequence>
<dbReference type="RefSeq" id="XP_033172831.1">
    <property type="nucleotide sequence ID" value="XM_033316940.1"/>
</dbReference>
<name>A0A6P8LDZ5_DROMA</name>
<gene>
    <name evidence="2" type="primary">LOC117150122</name>
</gene>
<organism evidence="1 2">
    <name type="scientific">Drosophila mauritiana</name>
    <name type="common">Fruit fly</name>
    <dbReference type="NCBI Taxonomy" id="7226"/>
    <lineage>
        <taxon>Eukaryota</taxon>
        <taxon>Metazoa</taxon>
        <taxon>Ecdysozoa</taxon>
        <taxon>Arthropoda</taxon>
        <taxon>Hexapoda</taxon>
        <taxon>Insecta</taxon>
        <taxon>Pterygota</taxon>
        <taxon>Neoptera</taxon>
        <taxon>Endopterygota</taxon>
        <taxon>Diptera</taxon>
        <taxon>Brachycera</taxon>
        <taxon>Muscomorpha</taxon>
        <taxon>Ephydroidea</taxon>
        <taxon>Drosophilidae</taxon>
        <taxon>Drosophila</taxon>
        <taxon>Sophophora</taxon>
    </lineage>
</organism>
<keyword evidence="1" id="KW-1185">Reference proteome</keyword>
<protein>
    <submittedName>
        <fullName evidence="2">Uncharacterized protein LOC117150122</fullName>
    </submittedName>
</protein>
<accession>A0A6P8LDZ5</accession>
<reference evidence="2" key="1">
    <citation type="submission" date="2025-08" db="UniProtKB">
        <authorList>
            <consortium name="RefSeq"/>
        </authorList>
    </citation>
    <scope>IDENTIFICATION</scope>
    <source>
        <strain evidence="2">Mau12</strain>
        <tissue evidence="2">Whole Body</tissue>
    </source>
</reference>
<evidence type="ECO:0000313" key="1">
    <source>
        <dbReference type="Proteomes" id="UP000515162"/>
    </source>
</evidence>